<sequence length="93" mass="10673">MTLEQYRAYVATQSHVRGTIHATPEEEKVAREEKKRHGWWPCQSYKCSGKTLNPRALERCDACGALRRLDTGSSFSFTASAAQVRWNSDLRRK</sequence>
<reference evidence="1" key="1">
    <citation type="submission" date="2017-04" db="EMBL/GenBank/DDBJ databases">
        <title>Population genomics of picophytoplankton unveils novel chromosome hypervariability.</title>
        <authorList>
            <consortium name="DOE Joint Genome Institute"/>
            <person name="Blanc-Mathieu R."/>
            <person name="Krasovec M."/>
            <person name="Hebrard M."/>
            <person name="Yau S."/>
            <person name="Desgranges E."/>
            <person name="Martin J."/>
            <person name="Schackwitz W."/>
            <person name="Kuo A."/>
            <person name="Salin G."/>
            <person name="Donnadieu C."/>
            <person name="Desdevises Y."/>
            <person name="Sanchez-Ferandin S."/>
            <person name="Moreau H."/>
            <person name="Rivals E."/>
            <person name="Grigoriev I.V."/>
            <person name="Grimsley N."/>
            <person name="Eyre-Walker A."/>
            <person name="Piganeau G."/>
        </authorList>
    </citation>
    <scope>NUCLEOTIDE SEQUENCE [LARGE SCALE GENOMIC DNA]</scope>
    <source>
        <strain evidence="1">RCC 1115</strain>
    </source>
</reference>
<organism evidence="1">
    <name type="scientific">Ostreococcus tauri</name>
    <name type="common">Marine green alga</name>
    <dbReference type="NCBI Taxonomy" id="70448"/>
    <lineage>
        <taxon>Eukaryota</taxon>
        <taxon>Viridiplantae</taxon>
        <taxon>Chlorophyta</taxon>
        <taxon>Mamiellophyceae</taxon>
        <taxon>Mamiellales</taxon>
        <taxon>Bathycoccaceae</taxon>
        <taxon>Ostreococcus</taxon>
    </lineage>
</organism>
<accession>A0A1Y5IBQ4</accession>
<dbReference type="EMBL" id="KZ155780">
    <property type="protein sequence ID" value="OUS47030.1"/>
    <property type="molecule type" value="Genomic_DNA"/>
</dbReference>
<protein>
    <submittedName>
        <fullName evidence="1">Uncharacterized protein</fullName>
    </submittedName>
</protein>
<dbReference type="eggNOG" id="ENOG502T1VG">
    <property type="taxonomic scope" value="Eukaryota"/>
</dbReference>
<dbReference type="AlphaFoldDB" id="A0A1Y5IBQ4"/>
<name>A0A1Y5IBQ4_OSTTA</name>
<gene>
    <name evidence="1" type="ORF">BE221DRAFT_94021</name>
</gene>
<proteinExistence type="predicted"/>
<evidence type="ECO:0000313" key="1">
    <source>
        <dbReference type="EMBL" id="OUS47030.1"/>
    </source>
</evidence>
<dbReference type="Proteomes" id="UP000195557">
    <property type="component" value="Unassembled WGS sequence"/>
</dbReference>